<evidence type="ECO:0000313" key="4">
    <source>
        <dbReference type="Proteomes" id="UP000663843"/>
    </source>
</evidence>
<evidence type="ECO:0000313" key="3">
    <source>
        <dbReference type="EMBL" id="CAE6455411.1"/>
    </source>
</evidence>
<protein>
    <recommendedName>
        <fullName evidence="2">BAH domain-containing protein</fullName>
    </recommendedName>
</protein>
<accession>A0A8H3BEG0</accession>
<dbReference type="AlphaFoldDB" id="A0A8H3BEG0"/>
<organism evidence="3 4">
    <name type="scientific">Rhizoctonia solani</name>
    <dbReference type="NCBI Taxonomy" id="456999"/>
    <lineage>
        <taxon>Eukaryota</taxon>
        <taxon>Fungi</taxon>
        <taxon>Dikarya</taxon>
        <taxon>Basidiomycota</taxon>
        <taxon>Agaricomycotina</taxon>
        <taxon>Agaricomycetes</taxon>
        <taxon>Cantharellales</taxon>
        <taxon>Ceratobasidiaceae</taxon>
        <taxon>Rhizoctonia</taxon>
    </lineage>
</organism>
<dbReference type="EMBL" id="CAJMWT010002817">
    <property type="protein sequence ID" value="CAE6455411.1"/>
    <property type="molecule type" value="Genomic_DNA"/>
</dbReference>
<name>A0A8H3BEG0_9AGAM</name>
<dbReference type="OrthoDB" id="10256176at2759"/>
<feature type="non-terminal residue" evidence="3">
    <location>
        <position position="1"/>
    </location>
</feature>
<dbReference type="Proteomes" id="UP000663843">
    <property type="component" value="Unassembled WGS sequence"/>
</dbReference>
<evidence type="ECO:0000256" key="1">
    <source>
        <dbReference type="SAM" id="MobiDB-lite"/>
    </source>
</evidence>
<dbReference type="PANTHER" id="PTHR46364">
    <property type="entry name" value="OS08G0421900 PROTEIN"/>
    <property type="match status" value="1"/>
</dbReference>
<reference evidence="3" key="1">
    <citation type="submission" date="2021-01" db="EMBL/GenBank/DDBJ databases">
        <authorList>
            <person name="Kaushik A."/>
        </authorList>
    </citation>
    <scope>NUCLEOTIDE SEQUENCE</scope>
    <source>
        <strain evidence="3">AG2-2IIIB</strain>
    </source>
</reference>
<sequence>VQIAAGDDFSETSSPNEVWFAVIVDIKCENKQAMDLEDTFVEIHWFYTPYNLERYYRTVGNLRTCRFGKNEVVLSNHSQVIPAVWIVRKVRILCFNEEDKSNKGDYIGPRDRWYRYHFKIGLDRIMTKKDETLPSAGCLPRCGLRYSPDEEVQRFCPRWLCRKWWHEECLRNLGHVQPITPYSLLRMVHNTPGFRGPDDDADDETPVDRKNNLENDHPENDEEFETDLAEICKTSLAALVKLERDVIRVKDFEDKNLNLSASILRNEERYLAMEKVLWCARSPIVRGKEHGIVGTGELVTKARNFLKSIADDAEAEDLPEMDPDTLSLFASCELPILPIFSCPECGGAI</sequence>
<gene>
    <name evidence="3" type="ORF">RDB_LOCUS90943</name>
</gene>
<feature type="compositionally biased region" description="Basic and acidic residues" evidence="1">
    <location>
        <begin position="206"/>
        <end position="218"/>
    </location>
</feature>
<feature type="domain" description="BAH" evidence="2">
    <location>
        <begin position="1"/>
        <end position="129"/>
    </location>
</feature>
<dbReference type="Gene3D" id="2.30.30.490">
    <property type="match status" value="1"/>
</dbReference>
<dbReference type="PROSITE" id="PS51038">
    <property type="entry name" value="BAH"/>
    <property type="match status" value="1"/>
</dbReference>
<dbReference type="InterPro" id="IPR001025">
    <property type="entry name" value="BAH_dom"/>
</dbReference>
<feature type="region of interest" description="Disordered" evidence="1">
    <location>
        <begin position="193"/>
        <end position="221"/>
    </location>
</feature>
<comment type="caution">
    <text evidence="3">The sequence shown here is derived from an EMBL/GenBank/DDBJ whole genome shotgun (WGS) entry which is preliminary data.</text>
</comment>
<dbReference type="InterPro" id="IPR043151">
    <property type="entry name" value="BAH_sf"/>
</dbReference>
<dbReference type="GO" id="GO:0003682">
    <property type="term" value="F:chromatin binding"/>
    <property type="evidence" value="ECO:0007669"/>
    <property type="project" value="InterPro"/>
</dbReference>
<evidence type="ECO:0000259" key="2">
    <source>
        <dbReference type="PROSITE" id="PS51038"/>
    </source>
</evidence>
<proteinExistence type="predicted"/>